<dbReference type="Gene3D" id="3.30.200.20">
    <property type="entry name" value="Phosphorylase Kinase, domain 1"/>
    <property type="match status" value="1"/>
</dbReference>
<keyword evidence="4 5" id="KW-0067">ATP-binding</keyword>
<feature type="compositionally biased region" description="Low complexity" evidence="6">
    <location>
        <begin position="323"/>
        <end position="360"/>
    </location>
</feature>
<dbReference type="InterPro" id="IPR008271">
    <property type="entry name" value="Ser/Thr_kinase_AS"/>
</dbReference>
<gene>
    <name evidence="8" type="ORF">QIT00_08270</name>
</gene>
<feature type="region of interest" description="Disordered" evidence="6">
    <location>
        <begin position="323"/>
        <end position="419"/>
    </location>
</feature>
<feature type="domain" description="Protein kinase" evidence="7">
    <location>
        <begin position="35"/>
        <end position="304"/>
    </location>
</feature>
<feature type="region of interest" description="Disordered" evidence="6">
    <location>
        <begin position="1"/>
        <end position="30"/>
    </location>
</feature>
<keyword evidence="1 8" id="KW-0808">Transferase</keyword>
<keyword evidence="9" id="KW-1185">Reference proteome</keyword>
<evidence type="ECO:0000313" key="9">
    <source>
        <dbReference type="Proteomes" id="UP001237105"/>
    </source>
</evidence>
<keyword evidence="2 5" id="KW-0547">Nucleotide-binding</keyword>
<dbReference type="CDD" id="cd14014">
    <property type="entry name" value="STKc_PknB_like"/>
    <property type="match status" value="1"/>
</dbReference>
<name>A0ABT6SSH9_9ACTN</name>
<dbReference type="Pfam" id="PF00069">
    <property type="entry name" value="Pkinase"/>
    <property type="match status" value="1"/>
</dbReference>
<dbReference type="InterPro" id="IPR000719">
    <property type="entry name" value="Prot_kinase_dom"/>
</dbReference>
<evidence type="ECO:0000259" key="7">
    <source>
        <dbReference type="PROSITE" id="PS50011"/>
    </source>
</evidence>
<dbReference type="RefSeq" id="WP_282534470.1">
    <property type="nucleotide sequence ID" value="NZ_JASCIS010000006.1"/>
</dbReference>
<dbReference type="EMBL" id="JASCIS010000006">
    <property type="protein sequence ID" value="MDI3418558.1"/>
    <property type="molecule type" value="Genomic_DNA"/>
</dbReference>
<evidence type="ECO:0000313" key="8">
    <source>
        <dbReference type="EMBL" id="MDI3418558.1"/>
    </source>
</evidence>
<evidence type="ECO:0000256" key="4">
    <source>
        <dbReference type="ARBA" id="ARBA00022840"/>
    </source>
</evidence>
<accession>A0ABT6SSH9</accession>
<feature type="compositionally biased region" description="Basic and acidic residues" evidence="6">
    <location>
        <begin position="16"/>
        <end position="30"/>
    </location>
</feature>
<dbReference type="PANTHER" id="PTHR43289:SF34">
    <property type="entry name" value="SERINE_THREONINE-PROTEIN KINASE YBDM-RELATED"/>
    <property type="match status" value="1"/>
</dbReference>
<keyword evidence="3 8" id="KW-0418">Kinase</keyword>
<dbReference type="SUPFAM" id="SSF56112">
    <property type="entry name" value="Protein kinase-like (PK-like)"/>
    <property type="match status" value="1"/>
</dbReference>
<evidence type="ECO:0000256" key="3">
    <source>
        <dbReference type="ARBA" id="ARBA00022777"/>
    </source>
</evidence>
<evidence type="ECO:0000256" key="2">
    <source>
        <dbReference type="ARBA" id="ARBA00022741"/>
    </source>
</evidence>
<proteinExistence type="predicted"/>
<dbReference type="PROSITE" id="PS00108">
    <property type="entry name" value="PROTEIN_KINASE_ST"/>
    <property type="match status" value="1"/>
</dbReference>
<reference evidence="8 9" key="1">
    <citation type="submission" date="2023-05" db="EMBL/GenBank/DDBJ databases">
        <title>Draft genome sequence of Streptomyces sp. B-S-A12 isolated from a cave soil in Thailand.</title>
        <authorList>
            <person name="Chamroensaksri N."/>
            <person name="Muangham S."/>
        </authorList>
    </citation>
    <scope>NUCLEOTIDE SEQUENCE [LARGE SCALE GENOMIC DNA]</scope>
    <source>
        <strain evidence="8 9">B-S-A12</strain>
    </source>
</reference>
<feature type="compositionally biased region" description="Pro residues" evidence="6">
    <location>
        <begin position="361"/>
        <end position="381"/>
    </location>
</feature>
<dbReference type="SMART" id="SM00220">
    <property type="entry name" value="S_TKc"/>
    <property type="match status" value="1"/>
</dbReference>
<feature type="compositionally biased region" description="Low complexity" evidence="6">
    <location>
        <begin position="1"/>
        <end position="15"/>
    </location>
</feature>
<dbReference type="Gene3D" id="1.10.510.10">
    <property type="entry name" value="Transferase(Phosphotransferase) domain 1"/>
    <property type="match status" value="1"/>
</dbReference>
<dbReference type="InterPro" id="IPR017441">
    <property type="entry name" value="Protein_kinase_ATP_BS"/>
</dbReference>
<dbReference type="PROSITE" id="PS50011">
    <property type="entry name" value="PROTEIN_KINASE_DOM"/>
    <property type="match status" value="1"/>
</dbReference>
<organism evidence="8 9">
    <name type="scientific">Streptomyces luteolus</name>
    <dbReference type="NCBI Taxonomy" id="3043615"/>
    <lineage>
        <taxon>Bacteria</taxon>
        <taxon>Bacillati</taxon>
        <taxon>Actinomycetota</taxon>
        <taxon>Actinomycetes</taxon>
        <taxon>Kitasatosporales</taxon>
        <taxon>Streptomycetaceae</taxon>
        <taxon>Streptomyces</taxon>
    </lineage>
</organism>
<evidence type="ECO:0000256" key="1">
    <source>
        <dbReference type="ARBA" id="ARBA00022679"/>
    </source>
</evidence>
<comment type="caution">
    <text evidence="8">The sequence shown here is derived from an EMBL/GenBank/DDBJ whole genome shotgun (WGS) entry which is preliminary data.</text>
</comment>
<feature type="binding site" evidence="5">
    <location>
        <position position="63"/>
    </location>
    <ligand>
        <name>ATP</name>
        <dbReference type="ChEBI" id="CHEBI:30616"/>
    </ligand>
</feature>
<evidence type="ECO:0000256" key="6">
    <source>
        <dbReference type="SAM" id="MobiDB-lite"/>
    </source>
</evidence>
<sequence>MAGHAAGVPGGAASARDGDGNGHGDGDRDGRIGPYRLLDVLGTGGMGRVYLARSEGGRTVAVKLIKAELAAEPEFRERFRLEVEAARRVGARWTAPVLDADTEADTPWVATGYIAGPSLEHVVSPRGHGPLPEHSVRTLAYGLSSALLDIHGAGLVHRDLKPSNVLVTIDGPRVIDFGIARALDAVPETTLTSAGMVVGSPSFMSPEQIRGEQLTPASDVFCMGALLAYAVTGCAPFGGGGAGGVHAVMFKIAQEEPDLTGIQEPLRSLIAGCLTKDPAARTRPEDVIDQVQPVATGTSAPPWLPAQLIAELGRRAVRLLDTDTPPRATATPPITAPVHAPTPTSGASTSGSTSGSASAPAPSPDPAPASAPTPAPTPAPAPAHVEPGTVQLPKASQQPEWAERSGSAHQLKSAEQRPKRTARKLELALAGAAVVAGAVVAASAAGWPPLGGGEPSGGPGKGSASDVPHGFVGTWAGEVERDGRPSGQFRRFEISEGQYGEVVANSISLGRNYECKSDGKLAGRASGGSSLRLDTKVVGSVPEGSCSALGAHTLVVEGKDALRWEAAGRTAVLHRISGPERLPDELLGTWQRQLANGGTQRMTVTQEAVGSPAARLVSEGAGEHCEAGMGLVSTGGRDADDTVRLAPPDVDRAASSGACVTGDSSTLREENGRLVREFTEDRC</sequence>
<evidence type="ECO:0000256" key="5">
    <source>
        <dbReference type="PROSITE-ProRule" id="PRU10141"/>
    </source>
</evidence>
<dbReference type="GO" id="GO:0004674">
    <property type="term" value="F:protein serine/threonine kinase activity"/>
    <property type="evidence" value="ECO:0007669"/>
    <property type="project" value="UniProtKB-EC"/>
</dbReference>
<dbReference type="EC" id="2.7.11.1" evidence="8"/>
<dbReference type="InterPro" id="IPR011009">
    <property type="entry name" value="Kinase-like_dom_sf"/>
</dbReference>
<dbReference type="Proteomes" id="UP001237105">
    <property type="component" value="Unassembled WGS sequence"/>
</dbReference>
<dbReference type="PANTHER" id="PTHR43289">
    <property type="entry name" value="MITOGEN-ACTIVATED PROTEIN KINASE KINASE KINASE 20-RELATED"/>
    <property type="match status" value="1"/>
</dbReference>
<protein>
    <submittedName>
        <fullName evidence="8">Serine/threonine-protein kinase</fullName>
        <ecNumber evidence="8">2.7.11.1</ecNumber>
    </submittedName>
</protein>
<dbReference type="PROSITE" id="PS00107">
    <property type="entry name" value="PROTEIN_KINASE_ATP"/>
    <property type="match status" value="1"/>
</dbReference>